<evidence type="ECO:0000256" key="1">
    <source>
        <dbReference type="ARBA" id="ARBA00001946"/>
    </source>
</evidence>
<comment type="caution">
    <text evidence="6">The sequence shown here is derived from an EMBL/GenBank/DDBJ whole genome shotgun (WGS) entry which is preliminary data.</text>
</comment>
<dbReference type="InterPro" id="IPR020476">
    <property type="entry name" value="Nudix_hydrolase"/>
</dbReference>
<dbReference type="PROSITE" id="PS00893">
    <property type="entry name" value="NUDIX_BOX"/>
    <property type="match status" value="1"/>
</dbReference>
<comment type="similarity">
    <text evidence="2 4">Belongs to the Nudix hydrolase family.</text>
</comment>
<dbReference type="PANTHER" id="PTHR43046">
    <property type="entry name" value="GDP-MANNOSE MANNOSYL HYDROLASE"/>
    <property type="match status" value="1"/>
</dbReference>
<name>A0ABQ3ZUA5_9ACTN</name>
<dbReference type="PROSITE" id="PS51462">
    <property type="entry name" value="NUDIX"/>
    <property type="match status" value="1"/>
</dbReference>
<dbReference type="Gene3D" id="3.90.79.10">
    <property type="entry name" value="Nucleoside Triphosphate Pyrophosphohydrolase"/>
    <property type="match status" value="1"/>
</dbReference>
<organism evidence="6 7">
    <name type="scientific">Winogradskya humida</name>
    <dbReference type="NCBI Taxonomy" id="113566"/>
    <lineage>
        <taxon>Bacteria</taxon>
        <taxon>Bacillati</taxon>
        <taxon>Actinomycetota</taxon>
        <taxon>Actinomycetes</taxon>
        <taxon>Micromonosporales</taxon>
        <taxon>Micromonosporaceae</taxon>
        <taxon>Winogradskya</taxon>
    </lineage>
</organism>
<feature type="domain" description="Nudix hydrolase" evidence="5">
    <location>
        <begin position="17"/>
        <end position="147"/>
    </location>
</feature>
<evidence type="ECO:0000256" key="3">
    <source>
        <dbReference type="ARBA" id="ARBA00022801"/>
    </source>
</evidence>
<dbReference type="InterPro" id="IPR000086">
    <property type="entry name" value="NUDIX_hydrolase_dom"/>
</dbReference>
<dbReference type="InterPro" id="IPR020084">
    <property type="entry name" value="NUDIX_hydrolase_CS"/>
</dbReference>
<reference evidence="6 7" key="1">
    <citation type="submission" date="2021-01" db="EMBL/GenBank/DDBJ databases">
        <title>Whole genome shotgun sequence of Actinoplanes humidus NBRC 14915.</title>
        <authorList>
            <person name="Komaki H."/>
            <person name="Tamura T."/>
        </authorList>
    </citation>
    <scope>NUCLEOTIDE SEQUENCE [LARGE SCALE GENOMIC DNA]</scope>
    <source>
        <strain evidence="6 7">NBRC 14915</strain>
    </source>
</reference>
<sequence>MPKTDYLNDPSAPAANSLVVAVAVVVRDDRGRVLLIRRSDNGLWALPGGAQDLGETVTGAATREVMEETGLDIKVVGISGIYSDPRHVIAYDDGEVRQEFSICLRGQPVAGSLRPSSESTEVQWVGVAELGSLPMHPSMKLRVQHGLEDGDPYID</sequence>
<dbReference type="GO" id="GO:0016787">
    <property type="term" value="F:hydrolase activity"/>
    <property type="evidence" value="ECO:0007669"/>
    <property type="project" value="UniProtKB-KW"/>
</dbReference>
<evidence type="ECO:0000259" key="5">
    <source>
        <dbReference type="PROSITE" id="PS51462"/>
    </source>
</evidence>
<dbReference type="PRINTS" id="PR00502">
    <property type="entry name" value="NUDIXFAMILY"/>
</dbReference>
<keyword evidence="7" id="KW-1185">Reference proteome</keyword>
<keyword evidence="3 4" id="KW-0378">Hydrolase</keyword>
<evidence type="ECO:0000313" key="6">
    <source>
        <dbReference type="EMBL" id="GIE22134.1"/>
    </source>
</evidence>
<dbReference type="Proteomes" id="UP000603200">
    <property type="component" value="Unassembled WGS sequence"/>
</dbReference>
<dbReference type="SUPFAM" id="SSF55811">
    <property type="entry name" value="Nudix"/>
    <property type="match status" value="1"/>
</dbReference>
<evidence type="ECO:0000256" key="2">
    <source>
        <dbReference type="ARBA" id="ARBA00005582"/>
    </source>
</evidence>
<dbReference type="InterPro" id="IPR015797">
    <property type="entry name" value="NUDIX_hydrolase-like_dom_sf"/>
</dbReference>
<dbReference type="PANTHER" id="PTHR43046:SF16">
    <property type="entry name" value="ADP-RIBOSE PYROPHOSPHATASE YJHB-RELATED"/>
    <property type="match status" value="1"/>
</dbReference>
<comment type="cofactor">
    <cofactor evidence="1">
        <name>Mg(2+)</name>
        <dbReference type="ChEBI" id="CHEBI:18420"/>
    </cofactor>
</comment>
<proteinExistence type="inferred from homology"/>
<evidence type="ECO:0000313" key="7">
    <source>
        <dbReference type="Proteomes" id="UP000603200"/>
    </source>
</evidence>
<dbReference type="EMBL" id="BOMN01000066">
    <property type="protein sequence ID" value="GIE22134.1"/>
    <property type="molecule type" value="Genomic_DNA"/>
</dbReference>
<evidence type="ECO:0000256" key="4">
    <source>
        <dbReference type="RuleBase" id="RU003476"/>
    </source>
</evidence>
<accession>A0ABQ3ZUA5</accession>
<dbReference type="Pfam" id="PF00293">
    <property type="entry name" value="NUDIX"/>
    <property type="match status" value="1"/>
</dbReference>
<protein>
    <submittedName>
        <fullName evidence="6">NUDIX hydrolase</fullName>
    </submittedName>
</protein>
<dbReference type="RefSeq" id="WP_203839233.1">
    <property type="nucleotide sequence ID" value="NZ_BAAATV010000002.1"/>
</dbReference>
<gene>
    <name evidence="6" type="ORF">Ahu01nite_052360</name>
</gene>